<evidence type="ECO:0000256" key="3">
    <source>
        <dbReference type="ARBA" id="ARBA00022679"/>
    </source>
</evidence>
<sequence>EESKGDETAPHLKNDMAPKESKTSKILWYYFHWQFWYVIVILAFSPLILAFGLATIACGTRSQEFLRKIHRPLTPPIEDKNLEPIIFPTLKELDVKISVTYSWQKITKANTTLFVYSNKVYDLGNYLDPSNEDKLLGDDSVTEWLRGLLGDVEGTTIGCFANKDDTTSHLLLLVTCYSEGEHSMHTTLDSLTSTDYSDKQKLLMVIAGGDITGSDNDKTTPEICEDLIEPFNLSSFESPTPQSYLAVGEDGTPEE</sequence>
<proteinExistence type="predicted"/>
<evidence type="ECO:0000256" key="1">
    <source>
        <dbReference type="ARBA" id="ARBA00004651"/>
    </source>
</evidence>
<evidence type="ECO:0000313" key="9">
    <source>
        <dbReference type="Proteomes" id="UP000789570"/>
    </source>
</evidence>
<name>A0A9N9IMA6_9GLOM</name>
<evidence type="ECO:0000313" key="8">
    <source>
        <dbReference type="EMBL" id="CAG8741880.1"/>
    </source>
</evidence>
<dbReference type="AlphaFoldDB" id="A0A9N9IMA6"/>
<organism evidence="8 9">
    <name type="scientific">Funneliformis caledonium</name>
    <dbReference type="NCBI Taxonomy" id="1117310"/>
    <lineage>
        <taxon>Eukaryota</taxon>
        <taxon>Fungi</taxon>
        <taxon>Fungi incertae sedis</taxon>
        <taxon>Mucoromycota</taxon>
        <taxon>Glomeromycotina</taxon>
        <taxon>Glomeromycetes</taxon>
        <taxon>Glomerales</taxon>
        <taxon>Glomeraceae</taxon>
        <taxon>Funneliformis</taxon>
    </lineage>
</organism>
<keyword evidence="2" id="KW-1003">Cell membrane</keyword>
<protein>
    <submittedName>
        <fullName evidence="8">13348_t:CDS:1</fullName>
    </submittedName>
</protein>
<feature type="region of interest" description="Disordered" evidence="5">
    <location>
        <begin position="234"/>
        <end position="255"/>
    </location>
</feature>
<accession>A0A9N9IMA6</accession>
<evidence type="ECO:0000256" key="2">
    <source>
        <dbReference type="ARBA" id="ARBA00022475"/>
    </source>
</evidence>
<dbReference type="Proteomes" id="UP000789570">
    <property type="component" value="Unassembled WGS sequence"/>
</dbReference>
<evidence type="ECO:0000256" key="4">
    <source>
        <dbReference type="ARBA" id="ARBA00023180"/>
    </source>
</evidence>
<keyword evidence="6" id="KW-0812">Transmembrane</keyword>
<keyword evidence="6" id="KW-0472">Membrane</keyword>
<evidence type="ECO:0000256" key="6">
    <source>
        <dbReference type="SAM" id="Phobius"/>
    </source>
</evidence>
<dbReference type="GO" id="GO:0005886">
    <property type="term" value="C:plasma membrane"/>
    <property type="evidence" value="ECO:0007669"/>
    <property type="project" value="UniProtKB-SubCell"/>
</dbReference>
<keyword evidence="4" id="KW-0325">Glycoprotein</keyword>
<dbReference type="Pfam" id="PF03142">
    <property type="entry name" value="Chitin_synth_2"/>
    <property type="match status" value="1"/>
</dbReference>
<feature type="non-terminal residue" evidence="8">
    <location>
        <position position="255"/>
    </location>
</feature>
<feature type="transmembrane region" description="Helical" evidence="6">
    <location>
        <begin position="35"/>
        <end position="58"/>
    </location>
</feature>
<feature type="compositionally biased region" description="Polar residues" evidence="5">
    <location>
        <begin position="234"/>
        <end position="243"/>
    </location>
</feature>
<keyword evidence="6" id="KW-1133">Transmembrane helix</keyword>
<keyword evidence="3" id="KW-0808">Transferase</keyword>
<dbReference type="Pfam" id="PF22997">
    <property type="entry name" value="CHS4"/>
    <property type="match status" value="1"/>
</dbReference>
<feature type="domain" description="Chitin synthase 4-like" evidence="7">
    <location>
        <begin position="99"/>
        <end position="146"/>
    </location>
</feature>
<dbReference type="InterPro" id="IPR054295">
    <property type="entry name" value="CHS4-like_dom"/>
</dbReference>
<comment type="caution">
    <text evidence="8">The sequence shown here is derived from an EMBL/GenBank/DDBJ whole genome shotgun (WGS) entry which is preliminary data.</text>
</comment>
<gene>
    <name evidence="8" type="ORF">FCALED_LOCUS15682</name>
</gene>
<keyword evidence="9" id="KW-1185">Reference proteome</keyword>
<comment type="subcellular location">
    <subcellularLocation>
        <location evidence="1">Cell membrane</location>
        <topology evidence="1">Multi-pass membrane protein</topology>
    </subcellularLocation>
</comment>
<evidence type="ECO:0000259" key="7">
    <source>
        <dbReference type="Pfam" id="PF22997"/>
    </source>
</evidence>
<reference evidence="8" key="1">
    <citation type="submission" date="2021-06" db="EMBL/GenBank/DDBJ databases">
        <authorList>
            <person name="Kallberg Y."/>
            <person name="Tangrot J."/>
            <person name="Rosling A."/>
        </authorList>
    </citation>
    <scope>NUCLEOTIDE SEQUENCE</scope>
    <source>
        <strain evidence="8">UK204</strain>
    </source>
</reference>
<evidence type="ECO:0000256" key="5">
    <source>
        <dbReference type="SAM" id="MobiDB-lite"/>
    </source>
</evidence>
<dbReference type="GO" id="GO:0016740">
    <property type="term" value="F:transferase activity"/>
    <property type="evidence" value="ECO:0007669"/>
    <property type="project" value="UniProtKB-KW"/>
</dbReference>
<dbReference type="EMBL" id="CAJVPQ010015185">
    <property type="protein sequence ID" value="CAG8741880.1"/>
    <property type="molecule type" value="Genomic_DNA"/>
</dbReference>